<evidence type="ECO:0000313" key="3">
    <source>
        <dbReference type="EMBL" id="TNM72323.1"/>
    </source>
</evidence>
<sequence>MKYLFYPQFILTVWGPLLVFGLAWLLRPWRQTLAPRAGFWLSLGLLLLPVLMWYVPYLPGLALREWLPYRAPISWGVYNGPQEFTHWTWWLTTLPFLLGFGGQCVAAAYGLAEQAVTRWRVRCLPQYRVGRINVLEVPGELAFTLSCFRPHIYVSRAVWEGPHRAAILAHEEGHASARHPLLLALALWAARSCWFWPPAQILLHEVRTWADQQAAQTTGRPALARALRHSLNVAAGPSIAPSFASPSIITRRVQRLSREGRPLPLPLVLGLLGLYLALLVLV</sequence>
<dbReference type="OrthoDB" id="9785340at2"/>
<comment type="caution">
    <text evidence="3">The sequence shown here is derived from an EMBL/GenBank/DDBJ whole genome shotgun (WGS) entry which is preliminary data.</text>
</comment>
<keyword evidence="2" id="KW-0645">Protease</keyword>
<dbReference type="GO" id="GO:0006508">
    <property type="term" value="P:proteolysis"/>
    <property type="evidence" value="ECO:0007669"/>
    <property type="project" value="UniProtKB-KW"/>
</dbReference>
<keyword evidence="1" id="KW-0812">Transmembrane</keyword>
<protein>
    <submittedName>
        <fullName evidence="3">M56 family metallopeptidase</fullName>
    </submittedName>
    <submittedName>
        <fullName evidence="2">Zn-dependent protease with chaperone function</fullName>
    </submittedName>
</protein>
<keyword evidence="2" id="KW-0378">Hydrolase</keyword>
<proteinExistence type="predicted"/>
<dbReference type="EMBL" id="VDMO01000003">
    <property type="protein sequence ID" value="TNM72323.1"/>
    <property type="molecule type" value="Genomic_DNA"/>
</dbReference>
<accession>A0A5C4Y9W3</accession>
<gene>
    <name evidence="3" type="ORF">FHR04_03215</name>
    <name evidence="2" type="ORF">HNQ04_001222</name>
</gene>
<keyword evidence="1" id="KW-1133">Transmembrane helix</keyword>
<dbReference type="Proteomes" id="UP000629870">
    <property type="component" value="Unassembled WGS sequence"/>
</dbReference>
<feature type="transmembrane region" description="Helical" evidence="1">
    <location>
        <begin position="263"/>
        <end position="281"/>
    </location>
</feature>
<evidence type="ECO:0000313" key="2">
    <source>
        <dbReference type="EMBL" id="MBB6015990.1"/>
    </source>
</evidence>
<dbReference type="EMBL" id="JACHEW010000004">
    <property type="protein sequence ID" value="MBB6015990.1"/>
    <property type="molecule type" value="Genomic_DNA"/>
</dbReference>
<organism evidence="3 4">
    <name type="scientific">Deinococcus radiopugnans ATCC 19172</name>
    <dbReference type="NCBI Taxonomy" id="585398"/>
    <lineage>
        <taxon>Bacteria</taxon>
        <taxon>Thermotogati</taxon>
        <taxon>Deinococcota</taxon>
        <taxon>Deinococci</taxon>
        <taxon>Deinococcales</taxon>
        <taxon>Deinococcaceae</taxon>
        <taxon>Deinococcus</taxon>
    </lineage>
</organism>
<keyword evidence="1" id="KW-0472">Membrane</keyword>
<evidence type="ECO:0000313" key="5">
    <source>
        <dbReference type="Proteomes" id="UP000629870"/>
    </source>
</evidence>
<dbReference type="CDD" id="cd07326">
    <property type="entry name" value="M56_BlaR1_MecR1_like"/>
    <property type="match status" value="1"/>
</dbReference>
<dbReference type="GO" id="GO:0008233">
    <property type="term" value="F:peptidase activity"/>
    <property type="evidence" value="ECO:0007669"/>
    <property type="project" value="UniProtKB-KW"/>
</dbReference>
<name>A0A5C4Y9W3_9DEIO</name>
<reference evidence="3 4" key="1">
    <citation type="submission" date="2019-06" db="EMBL/GenBank/DDBJ databases">
        <title>Genome sequence of Deinococcus radiopugnans ATCC 19172.</title>
        <authorList>
            <person name="Maclea K.S."/>
            <person name="Maynard C.R."/>
        </authorList>
    </citation>
    <scope>NUCLEOTIDE SEQUENCE [LARGE SCALE GENOMIC DNA]</scope>
    <source>
        <strain evidence="3 4">ATCC 19172</strain>
    </source>
</reference>
<dbReference type="RefSeq" id="WP_139400766.1">
    <property type="nucleotide sequence ID" value="NZ_JACHEW010000004.1"/>
</dbReference>
<evidence type="ECO:0000256" key="1">
    <source>
        <dbReference type="SAM" id="Phobius"/>
    </source>
</evidence>
<feature type="transmembrane region" description="Helical" evidence="1">
    <location>
        <begin position="6"/>
        <end position="26"/>
    </location>
</feature>
<evidence type="ECO:0000313" key="4">
    <source>
        <dbReference type="Proteomes" id="UP000313988"/>
    </source>
</evidence>
<dbReference type="Proteomes" id="UP000313988">
    <property type="component" value="Unassembled WGS sequence"/>
</dbReference>
<feature type="transmembrane region" description="Helical" evidence="1">
    <location>
        <begin position="87"/>
        <end position="112"/>
    </location>
</feature>
<feature type="transmembrane region" description="Helical" evidence="1">
    <location>
        <begin position="38"/>
        <end position="57"/>
    </location>
</feature>
<keyword evidence="5" id="KW-1185">Reference proteome</keyword>
<dbReference type="AlphaFoldDB" id="A0A5C4Y9W3"/>
<reference evidence="2 5" key="2">
    <citation type="submission" date="2020-08" db="EMBL/GenBank/DDBJ databases">
        <title>Genomic Encyclopedia of Type Strains, Phase IV (KMG-IV): sequencing the most valuable type-strain genomes for metagenomic binning, comparative biology and taxonomic classification.</title>
        <authorList>
            <person name="Goeker M."/>
        </authorList>
    </citation>
    <scope>NUCLEOTIDE SEQUENCE [LARGE SCALE GENOMIC DNA]</scope>
    <source>
        <strain evidence="2 5">DSM 12027</strain>
    </source>
</reference>